<dbReference type="RefSeq" id="XP_007402722.1">
    <property type="nucleotide sequence ID" value="XM_007402660.1"/>
</dbReference>
<reference evidence="1 2" key="1">
    <citation type="journal article" date="2012" name="BMC Genomics">
        <title>Comparative genomics of the white-rot fungi, Phanerochaete carnosa and P. chrysosporium, to elucidate the genetic basis of the distinct wood types they colonize.</title>
        <authorList>
            <person name="Suzuki H."/>
            <person name="MacDonald J."/>
            <person name="Syed K."/>
            <person name="Salamov A."/>
            <person name="Hori C."/>
            <person name="Aerts A."/>
            <person name="Henrissat B."/>
            <person name="Wiebenga A."/>
            <person name="vanKuyk P.A."/>
            <person name="Barry K."/>
            <person name="Lindquist E."/>
            <person name="LaButti K."/>
            <person name="Lapidus A."/>
            <person name="Lucas S."/>
            <person name="Coutinho P."/>
            <person name="Gong Y."/>
            <person name="Samejima M."/>
            <person name="Mahadevan R."/>
            <person name="Abou-Zaid M."/>
            <person name="de Vries R.P."/>
            <person name="Igarashi K."/>
            <person name="Yadav J.S."/>
            <person name="Grigoriev I.V."/>
            <person name="Master E.R."/>
        </authorList>
    </citation>
    <scope>NUCLEOTIDE SEQUENCE [LARGE SCALE GENOMIC DNA]</scope>
    <source>
        <strain evidence="1 2">HHB-10118-sp</strain>
    </source>
</reference>
<dbReference type="AlphaFoldDB" id="K5VQ49"/>
<gene>
    <name evidence="1" type="ORF">PHACADRAFT_202478</name>
</gene>
<keyword evidence="2" id="KW-1185">Reference proteome</keyword>
<evidence type="ECO:0000313" key="1">
    <source>
        <dbReference type="EMBL" id="EKM48724.1"/>
    </source>
</evidence>
<name>K5VQ49_PHACS</name>
<protein>
    <submittedName>
        <fullName evidence="1">Uncharacterized protein</fullName>
    </submittedName>
</protein>
<dbReference type="Proteomes" id="UP000008370">
    <property type="component" value="Unassembled WGS sequence"/>
</dbReference>
<proteinExistence type="predicted"/>
<accession>K5VQ49</accession>
<dbReference type="EMBL" id="JH930788">
    <property type="protein sequence ID" value="EKM48724.1"/>
    <property type="molecule type" value="Genomic_DNA"/>
</dbReference>
<dbReference type="HOGENOM" id="CLU_1533113_0_0_1"/>
<organism evidence="1 2">
    <name type="scientific">Phanerochaete carnosa (strain HHB-10118-sp)</name>
    <name type="common">White-rot fungus</name>
    <name type="synonym">Peniophora carnosa</name>
    <dbReference type="NCBI Taxonomy" id="650164"/>
    <lineage>
        <taxon>Eukaryota</taxon>
        <taxon>Fungi</taxon>
        <taxon>Dikarya</taxon>
        <taxon>Basidiomycota</taxon>
        <taxon>Agaricomycotina</taxon>
        <taxon>Agaricomycetes</taxon>
        <taxon>Polyporales</taxon>
        <taxon>Phanerochaetaceae</taxon>
        <taxon>Phanerochaete</taxon>
    </lineage>
</organism>
<sequence>METVPLRAPGIPPSRGTPQRKKLLLVAELGPMNDSAELAMQWLDLVISTQRSTHVVLRIRAILETTTFPVGFELTLSTIEEFFDTLTTAFPSGQLQAVDDIHAWATGIDLETLLSLGPSISSSSIAGQVSDGNLKLIEYEDDTADLLSVPQSHSITPEDKATEFLSIPRPHTSAL</sequence>
<dbReference type="InParanoid" id="K5VQ49"/>
<dbReference type="KEGG" id="pco:PHACADRAFT_202478"/>
<dbReference type="GeneID" id="18911890"/>
<evidence type="ECO:0000313" key="2">
    <source>
        <dbReference type="Proteomes" id="UP000008370"/>
    </source>
</evidence>